<evidence type="ECO:0000256" key="5">
    <source>
        <dbReference type="ARBA" id="ARBA00023180"/>
    </source>
</evidence>
<evidence type="ECO:0000256" key="1">
    <source>
        <dbReference type="ARBA" id="ARBA00004479"/>
    </source>
</evidence>
<keyword evidence="6" id="KW-0393">Immunoglobulin domain</keyword>
<evidence type="ECO:0000256" key="3">
    <source>
        <dbReference type="ARBA" id="ARBA00023157"/>
    </source>
</evidence>
<dbReference type="EMBL" id="VCEA01000003">
    <property type="protein sequence ID" value="KAB0341666.1"/>
    <property type="molecule type" value="Genomic_DNA"/>
</dbReference>
<keyword evidence="5" id="KW-0325">Glycoprotein</keyword>
<gene>
    <name evidence="8" type="ORF">FD754_018592</name>
</gene>
<keyword evidence="2" id="KW-0472">Membrane</keyword>
<dbReference type="AlphaFoldDB" id="A0A5N3UXT9"/>
<dbReference type="InterPro" id="IPR057755">
    <property type="entry name" value="UNC5A-D-like_N"/>
</dbReference>
<feature type="non-terminal residue" evidence="8">
    <location>
        <position position="1"/>
    </location>
</feature>
<evidence type="ECO:0000313" key="8">
    <source>
        <dbReference type="EMBL" id="KAB0341666.1"/>
    </source>
</evidence>
<organism evidence="8 9">
    <name type="scientific">Muntiacus muntjak</name>
    <name type="common">Barking deer</name>
    <name type="synonym">Indian muntjac</name>
    <dbReference type="NCBI Taxonomy" id="9888"/>
    <lineage>
        <taxon>Eukaryota</taxon>
        <taxon>Metazoa</taxon>
        <taxon>Chordata</taxon>
        <taxon>Craniata</taxon>
        <taxon>Vertebrata</taxon>
        <taxon>Euteleostomi</taxon>
        <taxon>Mammalia</taxon>
        <taxon>Eutheria</taxon>
        <taxon>Laurasiatheria</taxon>
        <taxon>Artiodactyla</taxon>
        <taxon>Ruminantia</taxon>
        <taxon>Pecora</taxon>
        <taxon>Cervidae</taxon>
        <taxon>Muntiacinae</taxon>
        <taxon>Muntiacus</taxon>
    </lineage>
</organism>
<sequence>DDFFHELPETFPSDPPEPLPHFLIEPEEAYIVKNKPVNLYCKASPATQIYFKCNSEWVHQKDHIVDERVDETSGEIKAWFILKRTSLMAQMVKNLPAMREPWVRSLVWDNILETGMAPHFSILAWRIPIDRGTCGLQSILINCRTYILIIKTLLINISKLNCDKYDEP</sequence>
<dbReference type="InterPro" id="IPR013783">
    <property type="entry name" value="Ig-like_fold"/>
</dbReference>
<dbReference type="Gene3D" id="2.60.40.10">
    <property type="entry name" value="Immunoglobulins"/>
    <property type="match status" value="1"/>
</dbReference>
<protein>
    <recommendedName>
        <fullName evidence="7">Netrin receptor UNC5A-D-like N-terminal domain-containing protein</fullName>
    </recommendedName>
</protein>
<comment type="caution">
    <text evidence="8">The sequence shown here is derived from an EMBL/GenBank/DDBJ whole genome shotgun (WGS) entry which is preliminary data.</text>
</comment>
<dbReference type="Pfam" id="PF25609">
    <property type="entry name" value="Unc5_NetrinR_N"/>
    <property type="match status" value="1"/>
</dbReference>
<name>A0A5N3UXT9_MUNMU</name>
<evidence type="ECO:0000313" key="9">
    <source>
        <dbReference type="Proteomes" id="UP000326458"/>
    </source>
</evidence>
<keyword evidence="4" id="KW-0675">Receptor</keyword>
<evidence type="ECO:0000256" key="6">
    <source>
        <dbReference type="ARBA" id="ARBA00023319"/>
    </source>
</evidence>
<evidence type="ECO:0000256" key="2">
    <source>
        <dbReference type="ARBA" id="ARBA00023136"/>
    </source>
</evidence>
<proteinExistence type="predicted"/>
<keyword evidence="9" id="KW-1185">Reference proteome</keyword>
<evidence type="ECO:0000256" key="4">
    <source>
        <dbReference type="ARBA" id="ARBA00023170"/>
    </source>
</evidence>
<keyword evidence="3" id="KW-1015">Disulfide bond</keyword>
<reference evidence="8 9" key="1">
    <citation type="submission" date="2019-06" db="EMBL/GenBank/DDBJ databases">
        <title>Discovery of a novel chromosome fission-fusion reversal in muntjac.</title>
        <authorList>
            <person name="Mudd A.B."/>
            <person name="Bredeson J.V."/>
            <person name="Baum R."/>
            <person name="Hockemeyer D."/>
            <person name="Rokhsar D.S."/>
        </authorList>
    </citation>
    <scope>NUCLEOTIDE SEQUENCE [LARGE SCALE GENOMIC DNA]</scope>
    <source>
        <strain evidence="8">UTSW_UCB_Mm</strain>
        <tissue evidence="8">Fibroblast cell line</tissue>
    </source>
</reference>
<comment type="subcellular location">
    <subcellularLocation>
        <location evidence="1">Membrane</location>
        <topology evidence="1">Single-pass type I membrane protein</topology>
    </subcellularLocation>
</comment>
<feature type="domain" description="Netrin receptor UNC5A-D-like N-terminal" evidence="7">
    <location>
        <begin position="15"/>
        <end position="75"/>
    </location>
</feature>
<accession>A0A5N3UXT9</accession>
<dbReference type="Proteomes" id="UP000326458">
    <property type="component" value="Unassembled WGS sequence"/>
</dbReference>
<evidence type="ECO:0000259" key="7">
    <source>
        <dbReference type="Pfam" id="PF25609"/>
    </source>
</evidence>